<dbReference type="Proteomes" id="UP000184513">
    <property type="component" value="Unassembled WGS sequence"/>
</dbReference>
<dbReference type="InterPro" id="IPR051404">
    <property type="entry name" value="TA_system_antitoxin"/>
</dbReference>
<gene>
    <name evidence="1" type="ORF">SAMN04488057_12051</name>
</gene>
<organism evidence="1 2">
    <name type="scientific">Cyclobacterium lianum</name>
    <dbReference type="NCBI Taxonomy" id="388280"/>
    <lineage>
        <taxon>Bacteria</taxon>
        <taxon>Pseudomonadati</taxon>
        <taxon>Bacteroidota</taxon>
        <taxon>Cytophagia</taxon>
        <taxon>Cytophagales</taxon>
        <taxon>Cyclobacteriaceae</taxon>
        <taxon>Cyclobacterium</taxon>
    </lineage>
</organism>
<dbReference type="SUPFAM" id="SSF143100">
    <property type="entry name" value="TTHA1013/TTHA0281-like"/>
    <property type="match status" value="1"/>
</dbReference>
<dbReference type="PANTHER" id="PTHR34504">
    <property type="entry name" value="ANTITOXIN HICB"/>
    <property type="match status" value="1"/>
</dbReference>
<sequence>MFTFMITMKTYQFTAQIEKDKETGLYVGLVPNLPGAYTQAATLDELQTNLKEVIELCLEELSPEELSDLSEFIGFQQISIAV</sequence>
<dbReference type="PANTHER" id="PTHR34504:SF4">
    <property type="entry name" value="ANTITOXIN HICB"/>
    <property type="match status" value="1"/>
</dbReference>
<dbReference type="AlphaFoldDB" id="A0A1M7QN10"/>
<dbReference type="Gene3D" id="3.30.160.250">
    <property type="match status" value="1"/>
</dbReference>
<accession>A0A1M7QN10</accession>
<dbReference type="STRING" id="388280.SAMN04488057_12051"/>
<reference evidence="1 2" key="1">
    <citation type="submission" date="2016-11" db="EMBL/GenBank/DDBJ databases">
        <authorList>
            <person name="Jaros S."/>
            <person name="Januszkiewicz K."/>
            <person name="Wedrychowicz H."/>
        </authorList>
    </citation>
    <scope>NUCLEOTIDE SEQUENCE [LARGE SCALE GENOMIC DNA]</scope>
    <source>
        <strain evidence="1 2">CGMCC 1.6102</strain>
    </source>
</reference>
<evidence type="ECO:0000313" key="1">
    <source>
        <dbReference type="EMBL" id="SHN32470.1"/>
    </source>
</evidence>
<proteinExistence type="predicted"/>
<dbReference type="InterPro" id="IPR035069">
    <property type="entry name" value="TTHA1013/TTHA0281-like"/>
</dbReference>
<protein>
    <submittedName>
        <fullName evidence="1">Predicted nuclease of the RNAse H fold, HicB family</fullName>
    </submittedName>
</protein>
<evidence type="ECO:0000313" key="2">
    <source>
        <dbReference type="Proteomes" id="UP000184513"/>
    </source>
</evidence>
<keyword evidence="2" id="KW-1185">Reference proteome</keyword>
<name>A0A1M7QN10_9BACT</name>
<dbReference type="EMBL" id="FRCY01000020">
    <property type="protein sequence ID" value="SHN32470.1"/>
    <property type="molecule type" value="Genomic_DNA"/>
</dbReference>